<dbReference type="SUPFAM" id="SSF51905">
    <property type="entry name" value="FAD/NAD(P)-binding domain"/>
    <property type="match status" value="1"/>
</dbReference>
<keyword evidence="4" id="KW-0274">FAD</keyword>
<name>A0A2U1SWX7_9MICO</name>
<evidence type="ECO:0000256" key="6">
    <source>
        <dbReference type="SAM" id="Phobius"/>
    </source>
</evidence>
<keyword evidence="3" id="KW-0285">Flavoprotein</keyword>
<gene>
    <name evidence="8" type="ORF">DF220_12205</name>
</gene>
<dbReference type="AlphaFoldDB" id="A0A2U1SWX7"/>
<feature type="domain" description="FAD/NAD(P)-binding" evidence="7">
    <location>
        <begin position="7"/>
        <end position="320"/>
    </location>
</feature>
<evidence type="ECO:0000256" key="2">
    <source>
        <dbReference type="ARBA" id="ARBA00005272"/>
    </source>
</evidence>
<keyword evidence="5" id="KW-0560">Oxidoreductase</keyword>
<dbReference type="InterPro" id="IPR023753">
    <property type="entry name" value="FAD/NAD-binding_dom"/>
</dbReference>
<protein>
    <submittedName>
        <fullName evidence="8">NADH dehydrogenase FAD-containing subunit</fullName>
    </submittedName>
</protein>
<dbReference type="PANTHER" id="PTHR42913:SF3">
    <property type="entry name" value="64 KDA MITOCHONDRIAL NADH DEHYDROGENASE (EUROFUNG)"/>
    <property type="match status" value="1"/>
</dbReference>
<dbReference type="PANTHER" id="PTHR42913">
    <property type="entry name" value="APOPTOSIS-INDUCING FACTOR 1"/>
    <property type="match status" value="1"/>
</dbReference>
<evidence type="ECO:0000256" key="4">
    <source>
        <dbReference type="ARBA" id="ARBA00022827"/>
    </source>
</evidence>
<dbReference type="Proteomes" id="UP000244978">
    <property type="component" value="Unassembled WGS sequence"/>
</dbReference>
<dbReference type="EMBL" id="QEEX01000002">
    <property type="protein sequence ID" value="PWB96135.1"/>
    <property type="molecule type" value="Genomic_DNA"/>
</dbReference>
<dbReference type="InterPro" id="IPR051169">
    <property type="entry name" value="NADH-Q_oxidoreductase"/>
</dbReference>
<dbReference type="PRINTS" id="PR00368">
    <property type="entry name" value="FADPNR"/>
</dbReference>
<evidence type="ECO:0000313" key="9">
    <source>
        <dbReference type="Proteomes" id="UP000244978"/>
    </source>
</evidence>
<comment type="cofactor">
    <cofactor evidence="1">
        <name>FAD</name>
        <dbReference type="ChEBI" id="CHEBI:57692"/>
    </cofactor>
</comment>
<dbReference type="KEGG" id="salc:C2138_03440"/>
<evidence type="ECO:0000256" key="3">
    <source>
        <dbReference type="ARBA" id="ARBA00022630"/>
    </source>
</evidence>
<evidence type="ECO:0000259" key="7">
    <source>
        <dbReference type="Pfam" id="PF07992"/>
    </source>
</evidence>
<dbReference type="GO" id="GO:0019646">
    <property type="term" value="P:aerobic electron transport chain"/>
    <property type="evidence" value="ECO:0007669"/>
    <property type="project" value="TreeGrafter"/>
</dbReference>
<reference evidence="9" key="1">
    <citation type="submission" date="2018-04" db="EMBL/GenBank/DDBJ databases">
        <authorList>
            <person name="Liu S."/>
            <person name="Wang Z."/>
            <person name="Li J."/>
        </authorList>
    </citation>
    <scope>NUCLEOTIDE SEQUENCE [LARGE SCALE GENOMIC DNA]</scope>
    <source>
        <strain evidence="9">S1194</strain>
    </source>
</reference>
<evidence type="ECO:0000256" key="1">
    <source>
        <dbReference type="ARBA" id="ARBA00001974"/>
    </source>
</evidence>
<evidence type="ECO:0000313" key="8">
    <source>
        <dbReference type="EMBL" id="PWB96135.1"/>
    </source>
</evidence>
<comment type="similarity">
    <text evidence="2">Belongs to the NADH dehydrogenase family.</text>
</comment>
<dbReference type="RefSeq" id="WP_108515551.1">
    <property type="nucleotide sequence ID" value="NZ_CP026951.1"/>
</dbReference>
<keyword evidence="6" id="KW-1133">Transmembrane helix</keyword>
<keyword evidence="6" id="KW-0812">Transmembrane</keyword>
<proteinExistence type="inferred from homology"/>
<organism evidence="8 9">
    <name type="scientific">Homoserinimonas hongtaonis</name>
    <dbReference type="NCBI Taxonomy" id="2079791"/>
    <lineage>
        <taxon>Bacteria</taxon>
        <taxon>Bacillati</taxon>
        <taxon>Actinomycetota</taxon>
        <taxon>Actinomycetes</taxon>
        <taxon>Micrococcales</taxon>
        <taxon>Microbacteriaceae</taxon>
        <taxon>Homoserinimonas</taxon>
    </lineage>
</organism>
<dbReference type="OrthoDB" id="9781621at2"/>
<comment type="caution">
    <text evidence="8">The sequence shown here is derived from an EMBL/GenBank/DDBJ whole genome shotgun (WGS) entry which is preliminary data.</text>
</comment>
<keyword evidence="9" id="KW-1185">Reference proteome</keyword>
<dbReference type="InterPro" id="IPR036188">
    <property type="entry name" value="FAD/NAD-bd_sf"/>
</dbReference>
<evidence type="ECO:0000256" key="5">
    <source>
        <dbReference type="ARBA" id="ARBA00023002"/>
    </source>
</evidence>
<feature type="transmembrane region" description="Helical" evidence="6">
    <location>
        <begin position="369"/>
        <end position="387"/>
    </location>
</feature>
<dbReference type="GO" id="GO:0003955">
    <property type="term" value="F:NAD(P)H dehydrogenase (quinone) activity"/>
    <property type="evidence" value="ECO:0007669"/>
    <property type="project" value="TreeGrafter"/>
</dbReference>
<dbReference type="Pfam" id="PF07992">
    <property type="entry name" value="Pyr_redox_2"/>
    <property type="match status" value="1"/>
</dbReference>
<accession>A0A2U1SWX7</accession>
<sequence>MTERAYQAIIVGGGFAGVAAANALGKAGVSTLLIDRNSYHQFQPLIYQVASAQIGPNAVARPLRAILRRRRSVRVLTASVTAFDAAAASVTTEDGVVYTADFVVIASGAEANYFGTPGAEENAYPLYSVTDALSLGSELFDLFDDSDRDPSIAAEVVVVGGGPTGVETTGAIAETIKYVLPHYYSAELSARATVHLVDMVPVVLGAFSEKSQRYARERLERVGAQLHLGVGVTEVGPDSVTLADGTVIPSRMVVWAGGLKAGQLLTSSGLPQGRGGRIDVNPDLTVPGFERIYVLGDAANITDARGDKLPQLGSVAKQAGHWAGRNILAQLRGGTPSPFDYNDKGYMAMVGRGAAVAEIGRRRTHMQGFFAFVAWLAVHVTLLSGWTQRTRAVFAWFEDYLSHSRSNVVLGASRRRGSD</sequence>
<keyword evidence="6" id="KW-0472">Membrane</keyword>
<dbReference type="Gene3D" id="3.50.50.100">
    <property type="match status" value="1"/>
</dbReference>
<dbReference type="PRINTS" id="PR00411">
    <property type="entry name" value="PNDRDTASEI"/>
</dbReference>